<dbReference type="Proteomes" id="UP000298781">
    <property type="component" value="Chromosome"/>
</dbReference>
<keyword evidence="3" id="KW-1185">Reference proteome</keyword>
<feature type="region of interest" description="Disordered" evidence="1">
    <location>
        <begin position="22"/>
        <end position="90"/>
    </location>
</feature>
<evidence type="ECO:0000256" key="1">
    <source>
        <dbReference type="SAM" id="MobiDB-lite"/>
    </source>
</evidence>
<accession>A0A4D7B261</accession>
<dbReference type="AlphaFoldDB" id="A0A4D7B261"/>
<sequence>MAVMDQRGLNLPAGIDFAVAMDGTAFPRQEPDNRHDLPHSGNPVAGDGRTPPDQASAGRAERGADAPEPTDPVNDEMSRAPPRPGAYGNR</sequence>
<reference evidence="2 3" key="1">
    <citation type="submission" date="2019-04" db="EMBL/GenBank/DDBJ databases">
        <title>Phreatobacter aquaticus sp. nov.</title>
        <authorList>
            <person name="Choi A."/>
        </authorList>
    </citation>
    <scope>NUCLEOTIDE SEQUENCE [LARGE SCALE GENOMIC DNA]</scope>
    <source>
        <strain evidence="2 3">KCTC 52518</strain>
    </source>
</reference>
<proteinExistence type="predicted"/>
<name>A0A4D7B261_9HYPH</name>
<dbReference type="RefSeq" id="WP_136959073.1">
    <property type="nucleotide sequence ID" value="NZ_CP039690.1"/>
</dbReference>
<organism evidence="2 3">
    <name type="scientific">Phreatobacter stygius</name>
    <dbReference type="NCBI Taxonomy" id="1940610"/>
    <lineage>
        <taxon>Bacteria</taxon>
        <taxon>Pseudomonadati</taxon>
        <taxon>Pseudomonadota</taxon>
        <taxon>Alphaproteobacteria</taxon>
        <taxon>Hyphomicrobiales</taxon>
        <taxon>Phreatobacteraceae</taxon>
        <taxon>Phreatobacter</taxon>
    </lineage>
</organism>
<feature type="compositionally biased region" description="Basic and acidic residues" evidence="1">
    <location>
        <begin position="29"/>
        <end position="38"/>
    </location>
</feature>
<dbReference type="KEGG" id="pstg:E8M01_04800"/>
<protein>
    <submittedName>
        <fullName evidence="2">Uncharacterized protein</fullName>
    </submittedName>
</protein>
<evidence type="ECO:0000313" key="2">
    <source>
        <dbReference type="EMBL" id="QCI63616.1"/>
    </source>
</evidence>
<dbReference type="EMBL" id="CP039690">
    <property type="protein sequence ID" value="QCI63616.1"/>
    <property type="molecule type" value="Genomic_DNA"/>
</dbReference>
<evidence type="ECO:0000313" key="3">
    <source>
        <dbReference type="Proteomes" id="UP000298781"/>
    </source>
</evidence>
<gene>
    <name evidence="2" type="ORF">E8M01_04800</name>
</gene>